<protein>
    <submittedName>
        <fullName evidence="2">Uncharacterized protein</fullName>
    </submittedName>
</protein>
<gene>
    <name evidence="2" type="ORF">EA187_20085</name>
</gene>
<evidence type="ECO:0000313" key="2">
    <source>
        <dbReference type="EMBL" id="RVU40411.1"/>
    </source>
</evidence>
<name>A0ABY0CNF7_9DELT</name>
<reference evidence="2 3" key="1">
    <citation type="submission" date="2019-01" db="EMBL/GenBank/DDBJ databases">
        <title>Lujinxingia litoralis gen. nov., sp. nov. and Lujinxingia sediminis gen. nov., sp. nov., new members in the order Bradymonadales, isolated from coastal sediment.</title>
        <authorList>
            <person name="Li C.-M."/>
        </authorList>
    </citation>
    <scope>NUCLEOTIDE SEQUENCE [LARGE SCALE GENOMIC DNA]</scope>
    <source>
        <strain evidence="2 3">SEH01</strain>
    </source>
</reference>
<feature type="compositionally biased region" description="Low complexity" evidence="1">
    <location>
        <begin position="259"/>
        <end position="280"/>
    </location>
</feature>
<comment type="caution">
    <text evidence="2">The sequence shown here is derived from an EMBL/GenBank/DDBJ whole genome shotgun (WGS) entry which is preliminary data.</text>
</comment>
<accession>A0ABY0CNF7</accession>
<evidence type="ECO:0000256" key="1">
    <source>
        <dbReference type="SAM" id="MobiDB-lite"/>
    </source>
</evidence>
<dbReference type="RefSeq" id="WP_127781471.1">
    <property type="nucleotide sequence ID" value="NZ_SADD01000027.1"/>
</dbReference>
<organism evidence="2 3">
    <name type="scientific">Lujinxingia sediminis</name>
    <dbReference type="NCBI Taxonomy" id="2480984"/>
    <lineage>
        <taxon>Bacteria</taxon>
        <taxon>Deltaproteobacteria</taxon>
        <taxon>Bradymonadales</taxon>
        <taxon>Lujinxingiaceae</taxon>
        <taxon>Lujinxingia</taxon>
    </lineage>
</organism>
<dbReference type="EMBL" id="SADD01000027">
    <property type="protein sequence ID" value="RVU40411.1"/>
    <property type="molecule type" value="Genomic_DNA"/>
</dbReference>
<evidence type="ECO:0000313" key="3">
    <source>
        <dbReference type="Proteomes" id="UP000282926"/>
    </source>
</evidence>
<keyword evidence="3" id="KW-1185">Reference proteome</keyword>
<dbReference type="Proteomes" id="UP000282926">
    <property type="component" value="Unassembled WGS sequence"/>
</dbReference>
<feature type="region of interest" description="Disordered" evidence="1">
    <location>
        <begin position="233"/>
        <end position="280"/>
    </location>
</feature>
<sequence>MSIKGIVSNHLNFIHMPTGRYVFGLKEIRDEAERRGLDAVVNACDEALSYGDRALNLEFTYEQTRERSSQARGEAVVLDNQLDGQIGAMKSLTDARTFGDANDPVVKAAHRILGVVFPRGAAPIIHQTFEVQLGIMDTMLAHFDGELASDVQLVGLEREVERMRELVERFRAELKYAPDTAVSYAEVRAAREELHEHAALVVIQILASYPALDPKSTREREALIAPLTVQQERVRADHRRRRNPADVNPETGEERFEGDAPPGDVVPPVVSDDVVQPSHA</sequence>
<proteinExistence type="predicted"/>